<protein>
    <submittedName>
        <fullName evidence="1">Putative secreted peptide</fullName>
    </submittedName>
</protein>
<organism evidence="1">
    <name type="scientific">Anopheles braziliensis</name>
    <dbReference type="NCBI Taxonomy" id="58242"/>
    <lineage>
        <taxon>Eukaryota</taxon>
        <taxon>Metazoa</taxon>
        <taxon>Ecdysozoa</taxon>
        <taxon>Arthropoda</taxon>
        <taxon>Hexapoda</taxon>
        <taxon>Insecta</taxon>
        <taxon>Pterygota</taxon>
        <taxon>Neoptera</taxon>
        <taxon>Endopterygota</taxon>
        <taxon>Diptera</taxon>
        <taxon>Nematocera</taxon>
        <taxon>Culicoidea</taxon>
        <taxon>Culicidae</taxon>
        <taxon>Anophelinae</taxon>
        <taxon>Anopheles</taxon>
    </lineage>
</organism>
<sequence>MITVFCRRTMIFRLLHSSQSISTPGLPKRLHLIYSGAAVSVLTGSSSDGPLGCTGSLCCSSNAGLQPESASLERCSELSSCGNCELSRSCSCSPIERS</sequence>
<dbReference type="AlphaFoldDB" id="A0A2M3ZRA9"/>
<accession>A0A2M3ZRA9</accession>
<reference evidence="1" key="1">
    <citation type="submission" date="2018-01" db="EMBL/GenBank/DDBJ databases">
        <title>An insight into the sialome of Amazonian anophelines.</title>
        <authorList>
            <person name="Ribeiro J.M."/>
            <person name="Scarpassa V."/>
            <person name="Calvo E."/>
        </authorList>
    </citation>
    <scope>NUCLEOTIDE SEQUENCE</scope>
    <source>
        <tissue evidence="1">Salivary glands</tissue>
    </source>
</reference>
<dbReference type="EMBL" id="GGFM01010284">
    <property type="protein sequence ID" value="MBW31035.1"/>
    <property type="molecule type" value="Transcribed_RNA"/>
</dbReference>
<evidence type="ECO:0000313" key="1">
    <source>
        <dbReference type="EMBL" id="MBW31035.1"/>
    </source>
</evidence>
<name>A0A2M3ZRA9_9DIPT</name>
<proteinExistence type="predicted"/>